<dbReference type="PANTHER" id="PTHR35502:SF2">
    <property type="entry name" value="PROTEIN MICROTUBULE BINDING PROTEIN 2C"/>
    <property type="match status" value="1"/>
</dbReference>
<feature type="region of interest" description="Disordered" evidence="2">
    <location>
        <begin position="98"/>
        <end position="139"/>
    </location>
</feature>
<evidence type="ECO:0000256" key="2">
    <source>
        <dbReference type="SAM" id="MobiDB-lite"/>
    </source>
</evidence>
<dbReference type="AlphaFoldDB" id="A0ABD1QSC9"/>
<dbReference type="InterPro" id="IPR040289">
    <property type="entry name" value="MBP2C"/>
</dbReference>
<feature type="region of interest" description="Disordered" evidence="2">
    <location>
        <begin position="11"/>
        <end position="39"/>
    </location>
</feature>
<name>A0ABD1QSC9_9LAMI</name>
<feature type="compositionally biased region" description="Basic and acidic residues" evidence="2">
    <location>
        <begin position="124"/>
        <end position="139"/>
    </location>
</feature>
<gene>
    <name evidence="3" type="ORF">Fot_48131</name>
</gene>
<dbReference type="Proteomes" id="UP001604277">
    <property type="component" value="Unassembled WGS sequence"/>
</dbReference>
<dbReference type="PANTHER" id="PTHR35502">
    <property type="entry name" value="PROTEIN MICROTUBULE BINDING PROTEIN 2C"/>
    <property type="match status" value="1"/>
</dbReference>
<evidence type="ECO:0000256" key="1">
    <source>
        <dbReference type="SAM" id="Coils"/>
    </source>
</evidence>
<comment type="caution">
    <text evidence="3">The sequence shown here is derived from an EMBL/GenBank/DDBJ whole genome shotgun (WGS) entry which is preliminary data.</text>
</comment>
<feature type="coiled-coil region" evidence="1">
    <location>
        <begin position="155"/>
        <end position="269"/>
    </location>
</feature>
<organism evidence="3 4">
    <name type="scientific">Forsythia ovata</name>
    <dbReference type="NCBI Taxonomy" id="205694"/>
    <lineage>
        <taxon>Eukaryota</taxon>
        <taxon>Viridiplantae</taxon>
        <taxon>Streptophyta</taxon>
        <taxon>Embryophyta</taxon>
        <taxon>Tracheophyta</taxon>
        <taxon>Spermatophyta</taxon>
        <taxon>Magnoliopsida</taxon>
        <taxon>eudicotyledons</taxon>
        <taxon>Gunneridae</taxon>
        <taxon>Pentapetalae</taxon>
        <taxon>asterids</taxon>
        <taxon>lamiids</taxon>
        <taxon>Lamiales</taxon>
        <taxon>Oleaceae</taxon>
        <taxon>Forsythieae</taxon>
        <taxon>Forsythia</taxon>
    </lineage>
</organism>
<keyword evidence="1" id="KW-0175">Coiled coil</keyword>
<reference evidence="4" key="1">
    <citation type="submission" date="2024-07" db="EMBL/GenBank/DDBJ databases">
        <title>Two chromosome-level genome assemblies of Korean endemic species Abeliophyllum distichum and Forsythia ovata (Oleaceae).</title>
        <authorList>
            <person name="Jang H."/>
        </authorList>
    </citation>
    <scope>NUCLEOTIDE SEQUENCE [LARGE SCALE GENOMIC DNA]</scope>
</reference>
<accession>A0ABD1QSC9</accession>
<sequence>MYEPQHLVDLQDNNGFGSDPKSWLSGGGGGGGGGEDHSSLASTLSSLSAAAATASAAGNVDRVLFNNLVEIVPLVQSLIDRKANTSFTRRGSMIYTKTPTKESLYKKTARRNAAQSIPTKKHRDQGDKDENKNVVDSQDGHADNFSLFASRSLQLEKEREELVALSEQVEDLQKKISQKDELLKSAELSKNEMASMYTRLDELKNEITEKEMLIRSTQLQLSDTKIELADKQAAVEKLQWESMTSNKKVEKLQEDLQMVEGQVSSMMALIQGLARTHSALSVEDDDDVPHPLDHDHDLDDLNEIERQKLEAAREAYIVAVAAVKEKQDEESIAAAANARLHLQSLVLKQT</sequence>
<protein>
    <submittedName>
        <fullName evidence="3">Movement protein binding protein 2C</fullName>
    </submittedName>
</protein>
<evidence type="ECO:0000313" key="3">
    <source>
        <dbReference type="EMBL" id="KAL2479117.1"/>
    </source>
</evidence>
<keyword evidence="4" id="KW-1185">Reference proteome</keyword>
<evidence type="ECO:0000313" key="4">
    <source>
        <dbReference type="Proteomes" id="UP001604277"/>
    </source>
</evidence>
<dbReference type="EMBL" id="JBFOLJ010000014">
    <property type="protein sequence ID" value="KAL2479117.1"/>
    <property type="molecule type" value="Genomic_DNA"/>
</dbReference>
<proteinExistence type="predicted"/>